<dbReference type="SMART" id="SM00830">
    <property type="entry name" value="CM_2"/>
    <property type="match status" value="1"/>
</dbReference>
<dbReference type="Pfam" id="PF01817">
    <property type="entry name" value="CM_2"/>
    <property type="match status" value="1"/>
</dbReference>
<dbReference type="InterPro" id="IPR051331">
    <property type="entry name" value="Chorismate_mutase-related"/>
</dbReference>
<evidence type="ECO:0000256" key="1">
    <source>
        <dbReference type="ARBA" id="ARBA00012404"/>
    </source>
</evidence>
<dbReference type="GO" id="GO:0009697">
    <property type="term" value="P:salicylic acid biosynthetic process"/>
    <property type="evidence" value="ECO:0007669"/>
    <property type="project" value="TreeGrafter"/>
</dbReference>
<sequence>MQKEKCDSLEQVRDKIDLIDQHLIELITTRQFYVDQAVRFKRTEHEVQSPERVEQVIAKVRKQAAQQGTDPDLIEQIYREMIQHFIRRELKEIRP</sequence>
<comment type="caution">
    <text evidence="4">The sequence shown here is derived from an EMBL/GenBank/DDBJ whole genome shotgun (WGS) entry which is preliminary data.</text>
</comment>
<dbReference type="InterPro" id="IPR036263">
    <property type="entry name" value="Chorismate_II_sf"/>
</dbReference>
<evidence type="ECO:0000256" key="2">
    <source>
        <dbReference type="ARBA" id="ARBA00023235"/>
    </source>
</evidence>
<dbReference type="EMBL" id="VXLD01000012">
    <property type="protein sequence ID" value="KAB1852754.1"/>
    <property type="molecule type" value="Genomic_DNA"/>
</dbReference>
<proteinExistence type="predicted"/>
<evidence type="ECO:0000313" key="5">
    <source>
        <dbReference type="Proteomes" id="UP000325788"/>
    </source>
</evidence>
<dbReference type="PANTHER" id="PTHR38041:SF1">
    <property type="entry name" value="CHORISMATE MUTASE"/>
    <property type="match status" value="1"/>
</dbReference>
<dbReference type="RefSeq" id="WP_151505147.1">
    <property type="nucleotide sequence ID" value="NZ_VXLD01000012.1"/>
</dbReference>
<keyword evidence="2" id="KW-0413">Isomerase</keyword>
<protein>
    <recommendedName>
        <fullName evidence="1">chorismate mutase</fullName>
        <ecNumber evidence="1">5.4.99.5</ecNumber>
    </recommendedName>
</protein>
<dbReference type="SUPFAM" id="SSF48600">
    <property type="entry name" value="Chorismate mutase II"/>
    <property type="match status" value="1"/>
</dbReference>
<dbReference type="PANTHER" id="PTHR38041">
    <property type="entry name" value="CHORISMATE MUTASE"/>
    <property type="match status" value="1"/>
</dbReference>
<evidence type="ECO:0000259" key="3">
    <source>
        <dbReference type="PROSITE" id="PS51168"/>
    </source>
</evidence>
<reference evidence="4 5" key="1">
    <citation type="submission" date="2019-09" db="EMBL/GenBank/DDBJ databases">
        <title>Draft genome sequence of Acinetobacter tandoii W4-4-4 isolated from environmental water sample.</title>
        <authorList>
            <person name="Wee S.K."/>
            <person name="Yan B."/>
            <person name="Mustaffa S.B."/>
            <person name="Yap E.P.H."/>
        </authorList>
    </citation>
    <scope>NUCLEOTIDE SEQUENCE [LARGE SCALE GENOMIC DNA]</scope>
    <source>
        <strain evidence="4 5">W4-4-4</strain>
    </source>
</reference>
<evidence type="ECO:0000313" key="4">
    <source>
        <dbReference type="EMBL" id="KAB1852754.1"/>
    </source>
</evidence>
<dbReference type="Gene3D" id="1.20.59.10">
    <property type="entry name" value="Chorismate mutase"/>
    <property type="match status" value="1"/>
</dbReference>
<dbReference type="Proteomes" id="UP000325788">
    <property type="component" value="Unassembled WGS sequence"/>
</dbReference>
<gene>
    <name evidence="4" type="ORF">F4W09_14300</name>
</gene>
<feature type="domain" description="Chorismate mutase" evidence="3">
    <location>
        <begin position="3"/>
        <end position="93"/>
    </location>
</feature>
<dbReference type="AlphaFoldDB" id="A0A5N4W6S8"/>
<dbReference type="InterPro" id="IPR002701">
    <property type="entry name" value="CM_II_prokaryot"/>
</dbReference>
<dbReference type="EC" id="5.4.99.5" evidence="1"/>
<dbReference type="GO" id="GO:0004106">
    <property type="term" value="F:chorismate mutase activity"/>
    <property type="evidence" value="ECO:0007669"/>
    <property type="project" value="UniProtKB-EC"/>
</dbReference>
<dbReference type="InterPro" id="IPR036979">
    <property type="entry name" value="CM_dom_sf"/>
</dbReference>
<dbReference type="PROSITE" id="PS51168">
    <property type="entry name" value="CHORISMATE_MUT_2"/>
    <property type="match status" value="1"/>
</dbReference>
<accession>A0A5N4W6S8</accession>
<dbReference type="GO" id="GO:0046417">
    <property type="term" value="P:chorismate metabolic process"/>
    <property type="evidence" value="ECO:0007669"/>
    <property type="project" value="InterPro"/>
</dbReference>
<name>A0A5N4W6S8_9GAMM</name>
<organism evidence="4 5">
    <name type="scientific">Acinetobacter tandoii</name>
    <dbReference type="NCBI Taxonomy" id="202954"/>
    <lineage>
        <taxon>Bacteria</taxon>
        <taxon>Pseudomonadati</taxon>
        <taxon>Pseudomonadota</taxon>
        <taxon>Gammaproteobacteria</taxon>
        <taxon>Moraxellales</taxon>
        <taxon>Moraxellaceae</taxon>
        <taxon>Acinetobacter</taxon>
    </lineage>
</organism>